<reference evidence="3" key="1">
    <citation type="journal article" date="2019" name="Int. J. Syst. Evol. Microbiol.">
        <title>The Global Catalogue of Microorganisms (GCM) 10K type strain sequencing project: providing services to taxonomists for standard genome sequencing and annotation.</title>
        <authorList>
            <consortium name="The Broad Institute Genomics Platform"/>
            <consortium name="The Broad Institute Genome Sequencing Center for Infectious Disease"/>
            <person name="Wu L."/>
            <person name="Ma J."/>
        </authorList>
    </citation>
    <scope>NUCLEOTIDE SEQUENCE [LARGE SCALE GENOMIC DNA]</scope>
    <source>
        <strain evidence="3">ICMP 19430</strain>
    </source>
</reference>
<protein>
    <submittedName>
        <fullName evidence="2">Uncharacterized protein</fullName>
    </submittedName>
</protein>
<gene>
    <name evidence="2" type="ORF">ACFQS9_21690</name>
</gene>
<organism evidence="2 3">
    <name type="scientific">Rhodococcus daqingensis</name>
    <dbReference type="NCBI Taxonomy" id="2479363"/>
    <lineage>
        <taxon>Bacteria</taxon>
        <taxon>Bacillati</taxon>
        <taxon>Actinomycetota</taxon>
        <taxon>Actinomycetes</taxon>
        <taxon>Mycobacteriales</taxon>
        <taxon>Nocardiaceae</taxon>
        <taxon>Rhodococcus</taxon>
    </lineage>
</organism>
<evidence type="ECO:0000313" key="2">
    <source>
        <dbReference type="EMBL" id="MFC7450514.1"/>
    </source>
</evidence>
<proteinExistence type="predicted"/>
<feature type="region of interest" description="Disordered" evidence="1">
    <location>
        <begin position="1"/>
        <end position="42"/>
    </location>
</feature>
<name>A0ABW2S422_9NOCA</name>
<evidence type="ECO:0000313" key="3">
    <source>
        <dbReference type="Proteomes" id="UP001596484"/>
    </source>
</evidence>
<evidence type="ECO:0000256" key="1">
    <source>
        <dbReference type="SAM" id="MobiDB-lite"/>
    </source>
</evidence>
<dbReference type="Proteomes" id="UP001596484">
    <property type="component" value="Unassembled WGS sequence"/>
</dbReference>
<dbReference type="EMBL" id="JBHTCS010000026">
    <property type="protein sequence ID" value="MFC7450514.1"/>
    <property type="molecule type" value="Genomic_DNA"/>
</dbReference>
<comment type="caution">
    <text evidence="2">The sequence shown here is derived from an EMBL/GenBank/DDBJ whole genome shotgun (WGS) entry which is preliminary data.</text>
</comment>
<accession>A0ABW2S422</accession>
<sequence>MSESPRAPLSGSWSMPDTLTGLAAPPPRPTGVCIRRTRPGRTHPQYIDCNVVPAGADADGTYWWVPVPVIDTWIDPATDRILHDKLPPNTGIQGTEVRA</sequence>
<dbReference type="RefSeq" id="WP_378408522.1">
    <property type="nucleotide sequence ID" value="NZ_JBHTCS010000026.1"/>
</dbReference>
<keyword evidence="3" id="KW-1185">Reference proteome</keyword>